<feature type="domain" description="DUF1206" evidence="2">
    <location>
        <begin position="210"/>
        <end position="278"/>
    </location>
</feature>
<feature type="transmembrane region" description="Helical" evidence="1">
    <location>
        <begin position="75"/>
        <end position="93"/>
    </location>
</feature>
<feature type="domain" description="DUF1206" evidence="2">
    <location>
        <begin position="115"/>
        <end position="184"/>
    </location>
</feature>
<dbReference type="RefSeq" id="WP_268610395.1">
    <property type="nucleotide sequence ID" value="NZ_CP113797.1"/>
</dbReference>
<gene>
    <name evidence="3" type="ORF">OXH18_00365</name>
</gene>
<evidence type="ECO:0000313" key="3">
    <source>
        <dbReference type="EMBL" id="WAL60481.1"/>
    </source>
</evidence>
<keyword evidence="4" id="KW-1185">Reference proteome</keyword>
<feature type="transmembrane region" description="Helical" evidence="1">
    <location>
        <begin position="114"/>
        <end position="139"/>
    </location>
</feature>
<dbReference type="AlphaFoldDB" id="A0A9E9C4W3"/>
<sequence length="285" mass="31115">MSRPDLPSDHLTAPVKQATAHPWFERLARFGYVAKGIVYFTVGLLAAQVALGMGGRTTDNEGALETIVTQPFGKFLLAIITLGMIGYALWRFVQAIFDPDNQHQKPEAKDIAKRLGYAGSGVVYVGLAFTAIKLILGAAHSSGGSSTQDWTARFLLQPFGQWLVGLAGLLTIGVGLYMVYYAFKAKFRSELNWQQMTPKEKKWTTWVGKFGITSRGIVFSVMGVFLAKAALNSDASEAKGVGEALAVLSEQPFGRWLLGFVAFGFIAYSVYSIVDAKYHRIASVR</sequence>
<dbReference type="InterPro" id="IPR009597">
    <property type="entry name" value="DUF1206"/>
</dbReference>
<evidence type="ECO:0000313" key="4">
    <source>
        <dbReference type="Proteomes" id="UP001163152"/>
    </source>
</evidence>
<accession>A0A9E9C4W3</accession>
<keyword evidence="1" id="KW-0812">Transmembrane</keyword>
<dbReference type="EMBL" id="CP113797">
    <property type="protein sequence ID" value="WAL60481.1"/>
    <property type="molecule type" value="Genomic_DNA"/>
</dbReference>
<name>A0A9E9C4W3_9CYAN</name>
<feature type="domain" description="DUF1206" evidence="2">
    <location>
        <begin position="30"/>
        <end position="97"/>
    </location>
</feature>
<dbReference type="Pfam" id="PF06724">
    <property type="entry name" value="DUF1206"/>
    <property type="match status" value="3"/>
</dbReference>
<evidence type="ECO:0000256" key="1">
    <source>
        <dbReference type="SAM" id="Phobius"/>
    </source>
</evidence>
<reference evidence="3" key="1">
    <citation type="submission" date="2022-12" db="EMBL/GenBank/DDBJ databases">
        <title>Polyphasic identification of a Novel Hot-Spring Cyanobacterium Ocullathermofonsia sinensis gen nov. sp. nov. and Genomic Insights on its Adaptations to the Thermal Habitat.</title>
        <authorList>
            <person name="Daroch M."/>
            <person name="Tang J."/>
            <person name="Jiang Y."/>
        </authorList>
    </citation>
    <scope>NUCLEOTIDE SEQUENCE</scope>
    <source>
        <strain evidence="3">PKUAC-SCTA174</strain>
    </source>
</reference>
<feature type="transmembrane region" description="Helical" evidence="1">
    <location>
        <begin position="36"/>
        <end position="55"/>
    </location>
</feature>
<keyword evidence="1" id="KW-0472">Membrane</keyword>
<evidence type="ECO:0000259" key="2">
    <source>
        <dbReference type="Pfam" id="PF06724"/>
    </source>
</evidence>
<protein>
    <submittedName>
        <fullName evidence="3">DUF1206 domain-containing protein</fullName>
    </submittedName>
</protein>
<dbReference type="Proteomes" id="UP001163152">
    <property type="component" value="Chromosome"/>
</dbReference>
<dbReference type="KEGG" id="tsin:OXH18_00365"/>
<organism evidence="3 4">
    <name type="scientific">Thermocoleostomius sinensis A174</name>
    <dbReference type="NCBI Taxonomy" id="2016057"/>
    <lineage>
        <taxon>Bacteria</taxon>
        <taxon>Bacillati</taxon>
        <taxon>Cyanobacteriota</taxon>
        <taxon>Cyanophyceae</taxon>
        <taxon>Oculatellales</taxon>
        <taxon>Oculatellaceae</taxon>
        <taxon>Thermocoleostomius</taxon>
    </lineage>
</organism>
<keyword evidence="1" id="KW-1133">Transmembrane helix</keyword>
<feature type="transmembrane region" description="Helical" evidence="1">
    <location>
        <begin position="203"/>
        <end position="227"/>
    </location>
</feature>
<feature type="transmembrane region" description="Helical" evidence="1">
    <location>
        <begin position="253"/>
        <end position="274"/>
    </location>
</feature>
<feature type="transmembrane region" description="Helical" evidence="1">
    <location>
        <begin position="159"/>
        <end position="183"/>
    </location>
</feature>
<proteinExistence type="predicted"/>